<feature type="compositionally biased region" description="Basic and acidic residues" evidence="1">
    <location>
        <begin position="101"/>
        <end position="117"/>
    </location>
</feature>
<feature type="compositionally biased region" description="Gly residues" evidence="1">
    <location>
        <begin position="355"/>
        <end position="366"/>
    </location>
</feature>
<sequence>MDDLLKETLEELSDAAQPRPQQDAPPSAASASSAPPKQPPSPSSPPPAAATPPPRVNESAARTSPAPSSPYRPPRADPPPSSGNTASSGIAANIESALGHMKAELEQLDKEERRPESAADVPLSGGGLLNDGDFEKALDELLEGVFSRDVLHEPMRQVLSRFEPWLDAQRQKRDEGGSDDQVISEEDLGRYERQVSIYRQVVALFDQEEQESKATSTTGASSTDPSPTTLRIQELLVQLQEFGKPPEEVMRDLGGPGALDHLSHPHPHQPHPTAAHRPSTHSSQPSNFTEEDARGFAEFLRFFGFDGSALESSRLTPSVLSKLAQGDVHDSEVQSLIEALGVNEDAASEAHEGAEGGGYVHSGGEGAAARQPRDHTGDPDSCKQQ</sequence>
<feature type="compositionally biased region" description="Pro residues" evidence="1">
    <location>
        <begin position="67"/>
        <end position="81"/>
    </location>
</feature>
<evidence type="ECO:0000256" key="1">
    <source>
        <dbReference type="SAM" id="MobiDB-lite"/>
    </source>
</evidence>
<dbReference type="GO" id="GO:0005778">
    <property type="term" value="C:peroxisomal membrane"/>
    <property type="evidence" value="ECO:0007669"/>
    <property type="project" value="TreeGrafter"/>
</dbReference>
<dbReference type="GO" id="GO:0045046">
    <property type="term" value="P:protein import into peroxisome membrane"/>
    <property type="evidence" value="ECO:0007669"/>
    <property type="project" value="TreeGrafter"/>
</dbReference>
<feature type="compositionally biased region" description="Basic and acidic residues" evidence="1">
    <location>
        <begin position="371"/>
        <end position="385"/>
    </location>
</feature>
<evidence type="ECO:0008006" key="4">
    <source>
        <dbReference type="Google" id="ProtNLM"/>
    </source>
</evidence>
<dbReference type="Proteomes" id="UP000041254">
    <property type="component" value="Unassembled WGS sequence"/>
</dbReference>
<gene>
    <name evidence="2" type="ORF">Vbra_4722</name>
</gene>
<feature type="compositionally biased region" description="Low complexity" evidence="1">
    <location>
        <begin position="213"/>
        <end position="229"/>
    </location>
</feature>
<evidence type="ECO:0000313" key="3">
    <source>
        <dbReference type="Proteomes" id="UP000041254"/>
    </source>
</evidence>
<keyword evidence="3" id="KW-1185">Reference proteome</keyword>
<dbReference type="InterPro" id="IPR006708">
    <property type="entry name" value="Pex19"/>
</dbReference>
<dbReference type="STRING" id="1169540.A0A0G4E9J7"/>
<dbReference type="Pfam" id="PF04614">
    <property type="entry name" value="Pex19"/>
    <property type="match status" value="1"/>
</dbReference>
<dbReference type="GO" id="GO:0033328">
    <property type="term" value="F:peroxisome membrane targeting sequence binding"/>
    <property type="evidence" value="ECO:0007669"/>
    <property type="project" value="TreeGrafter"/>
</dbReference>
<organism evidence="2 3">
    <name type="scientific">Vitrella brassicaformis (strain CCMP3155)</name>
    <dbReference type="NCBI Taxonomy" id="1169540"/>
    <lineage>
        <taxon>Eukaryota</taxon>
        <taxon>Sar</taxon>
        <taxon>Alveolata</taxon>
        <taxon>Colpodellida</taxon>
        <taxon>Vitrellaceae</taxon>
        <taxon>Vitrella</taxon>
    </lineage>
</organism>
<dbReference type="InParanoid" id="A0A0G4E9J7"/>
<dbReference type="PANTHER" id="PTHR12774:SF2">
    <property type="entry name" value="PEROXISOMAL BIOGENESIS FACTOR 19"/>
    <property type="match status" value="1"/>
</dbReference>
<reference evidence="2 3" key="1">
    <citation type="submission" date="2014-11" db="EMBL/GenBank/DDBJ databases">
        <authorList>
            <person name="Zhu J."/>
            <person name="Qi W."/>
            <person name="Song R."/>
        </authorList>
    </citation>
    <scope>NUCLEOTIDE SEQUENCE [LARGE SCALE GENOMIC DNA]</scope>
</reference>
<feature type="region of interest" description="Disordered" evidence="1">
    <location>
        <begin position="169"/>
        <end position="189"/>
    </location>
</feature>
<proteinExistence type="predicted"/>
<protein>
    <recommendedName>
        <fullName evidence="4">Peroxin 19</fullName>
    </recommendedName>
</protein>
<feature type="region of interest" description="Disordered" evidence="1">
    <location>
        <begin position="344"/>
        <end position="385"/>
    </location>
</feature>
<dbReference type="OrthoDB" id="21292at2759"/>
<dbReference type="PANTHER" id="PTHR12774">
    <property type="entry name" value="PEROXISOMAL BIOGENESIS FACTOR 19"/>
    <property type="match status" value="1"/>
</dbReference>
<evidence type="ECO:0000313" key="2">
    <source>
        <dbReference type="EMBL" id="CEL92557.1"/>
    </source>
</evidence>
<dbReference type="VEuPathDB" id="CryptoDB:Vbra_4722"/>
<dbReference type="Gene3D" id="1.20.120.900">
    <property type="entry name" value="Pex19, mPTS binding domain"/>
    <property type="match status" value="1"/>
</dbReference>
<feature type="region of interest" description="Disordered" evidence="1">
    <location>
        <begin position="1"/>
        <end position="132"/>
    </location>
</feature>
<feature type="compositionally biased region" description="Low complexity" evidence="1">
    <location>
        <begin position="15"/>
        <end position="35"/>
    </location>
</feature>
<dbReference type="EMBL" id="CDMY01000086">
    <property type="protein sequence ID" value="CEL92557.1"/>
    <property type="molecule type" value="Genomic_DNA"/>
</dbReference>
<name>A0A0G4E9J7_VITBC</name>
<feature type="region of interest" description="Disordered" evidence="1">
    <location>
        <begin position="208"/>
        <end position="291"/>
    </location>
</feature>
<dbReference type="InterPro" id="IPR038322">
    <property type="entry name" value="Pex19_C_sf"/>
</dbReference>
<dbReference type="AlphaFoldDB" id="A0A0G4E9J7"/>
<feature type="compositionally biased region" description="Pro residues" evidence="1">
    <location>
        <begin position="36"/>
        <end position="55"/>
    </location>
</feature>
<accession>A0A0G4E9J7</accession>